<feature type="region of interest" description="Disordered" evidence="5">
    <location>
        <begin position="368"/>
        <end position="394"/>
    </location>
</feature>
<dbReference type="GO" id="GO:0006511">
    <property type="term" value="P:ubiquitin-dependent protein catabolic process"/>
    <property type="evidence" value="ECO:0007669"/>
    <property type="project" value="TreeGrafter"/>
</dbReference>
<name>A0AAD9DHK6_9STRA</name>
<sequence length="462" mass="50878">MTSSQASSHEEEIMDMTCPHCQRSVPTANMDVHSARCNRGRLNSPPQQEPTNTQEQQSDSPQQQQEESNDSISRNASNVPRNNSFTSRGNSNSDWIIVNPAVMSPRRSNRQTSQSDDTVQLREGQWRCSRCTLVNEGHLLMCDACLLPRHINRNNTNNDSVAQRNAALTTRISNDTLNGSNITYRSTMNNLSPANRILNGAINGAMVGSVFGGVGGLIVGGITGAASGMFIDRVRSRGEQLEASERQMILNDNGGIQPGTMRVHRGENFITAASTNRHGSTRVIRLRYSTGHLPGRAATPDQEQIERTLLELLLRQSYNRQMSTVNHVIIQPEATFEDLIERFGTGLEGRGASQEVIDSYPVEIVGADGRDGGCCEERTSSDKSDDDSESAKKKPKIDVGTCNICLEDYQAGEEKKSLSCPHEFHKGCIDQWLKRVASCPVCKADVGMYKKPPEEKHVEESS</sequence>
<dbReference type="Proteomes" id="UP001224775">
    <property type="component" value="Unassembled WGS sequence"/>
</dbReference>
<accession>A0AAD9DHK6</accession>
<dbReference type="PANTHER" id="PTHR45931">
    <property type="entry name" value="SI:CH211-59O9.10"/>
    <property type="match status" value="1"/>
</dbReference>
<keyword evidence="3" id="KW-0862">Zinc</keyword>
<dbReference type="AlphaFoldDB" id="A0AAD9DHK6"/>
<gene>
    <name evidence="8" type="ORF">QTG54_001425</name>
</gene>
<dbReference type="InterPro" id="IPR001876">
    <property type="entry name" value="Znf_RanBP2"/>
</dbReference>
<feature type="compositionally biased region" description="Basic and acidic residues" evidence="5">
    <location>
        <begin position="368"/>
        <end position="383"/>
    </location>
</feature>
<feature type="region of interest" description="Disordered" evidence="5">
    <location>
        <begin position="1"/>
        <end position="93"/>
    </location>
</feature>
<protein>
    <submittedName>
        <fullName evidence="8">RING finger protein</fullName>
    </submittedName>
</protein>
<dbReference type="PROSITE" id="PS50199">
    <property type="entry name" value="ZF_RANBP2_2"/>
    <property type="match status" value="1"/>
</dbReference>
<dbReference type="GO" id="GO:0008270">
    <property type="term" value="F:zinc ion binding"/>
    <property type="evidence" value="ECO:0007669"/>
    <property type="project" value="UniProtKB-KW"/>
</dbReference>
<comment type="caution">
    <text evidence="8">The sequence shown here is derived from an EMBL/GenBank/DDBJ whole genome shotgun (WGS) entry which is preliminary data.</text>
</comment>
<evidence type="ECO:0000256" key="4">
    <source>
        <dbReference type="PROSITE-ProRule" id="PRU00322"/>
    </source>
</evidence>
<evidence type="ECO:0000259" key="7">
    <source>
        <dbReference type="PROSITE" id="PS50199"/>
    </source>
</evidence>
<dbReference type="EMBL" id="JATAAI010000002">
    <property type="protein sequence ID" value="KAK1747462.1"/>
    <property type="molecule type" value="Genomic_DNA"/>
</dbReference>
<dbReference type="InterPro" id="IPR013083">
    <property type="entry name" value="Znf_RING/FYVE/PHD"/>
</dbReference>
<dbReference type="Gene3D" id="2.30.30.380">
    <property type="entry name" value="Zn-finger domain of Sec23/24"/>
    <property type="match status" value="1"/>
</dbReference>
<feature type="compositionally biased region" description="Low complexity" evidence="5">
    <location>
        <begin position="43"/>
        <end position="66"/>
    </location>
</feature>
<dbReference type="SMART" id="SM00184">
    <property type="entry name" value="RING"/>
    <property type="match status" value="1"/>
</dbReference>
<feature type="region of interest" description="Disordered" evidence="5">
    <location>
        <begin position="102"/>
        <end position="121"/>
    </location>
</feature>
<evidence type="ECO:0000313" key="9">
    <source>
        <dbReference type="Proteomes" id="UP001224775"/>
    </source>
</evidence>
<dbReference type="SUPFAM" id="SSF90209">
    <property type="entry name" value="Ran binding protein zinc finger-like"/>
    <property type="match status" value="1"/>
</dbReference>
<evidence type="ECO:0000313" key="8">
    <source>
        <dbReference type="EMBL" id="KAK1747462.1"/>
    </source>
</evidence>
<keyword evidence="1" id="KW-0479">Metal-binding</keyword>
<keyword evidence="9" id="KW-1185">Reference proteome</keyword>
<feature type="compositionally biased region" description="Polar residues" evidence="5">
    <location>
        <begin position="70"/>
        <end position="93"/>
    </location>
</feature>
<dbReference type="InterPro" id="IPR051834">
    <property type="entry name" value="RING_finger_E3_ligase"/>
</dbReference>
<dbReference type="Gene3D" id="3.30.40.10">
    <property type="entry name" value="Zinc/RING finger domain, C3HC4 (zinc finger)"/>
    <property type="match status" value="1"/>
</dbReference>
<reference evidence="8" key="1">
    <citation type="submission" date="2023-06" db="EMBL/GenBank/DDBJ databases">
        <title>Survivors Of The Sea: Transcriptome response of Skeletonema marinoi to long-term dormancy.</title>
        <authorList>
            <person name="Pinder M.I.M."/>
            <person name="Kourtchenko O."/>
            <person name="Robertson E.K."/>
            <person name="Larsson T."/>
            <person name="Maumus F."/>
            <person name="Osuna-Cruz C.M."/>
            <person name="Vancaester E."/>
            <person name="Stenow R."/>
            <person name="Vandepoele K."/>
            <person name="Ploug H."/>
            <person name="Bruchert V."/>
            <person name="Godhe A."/>
            <person name="Topel M."/>
        </authorList>
    </citation>
    <scope>NUCLEOTIDE SEQUENCE</scope>
    <source>
        <strain evidence="8">R05AC</strain>
    </source>
</reference>
<organism evidence="8 9">
    <name type="scientific">Skeletonema marinoi</name>
    <dbReference type="NCBI Taxonomy" id="267567"/>
    <lineage>
        <taxon>Eukaryota</taxon>
        <taxon>Sar</taxon>
        <taxon>Stramenopiles</taxon>
        <taxon>Ochrophyta</taxon>
        <taxon>Bacillariophyta</taxon>
        <taxon>Coscinodiscophyceae</taxon>
        <taxon>Thalassiosirophycidae</taxon>
        <taxon>Thalassiosirales</taxon>
        <taxon>Skeletonemataceae</taxon>
        <taxon>Skeletonema</taxon>
        <taxon>Skeletonema marinoi-dohrnii complex</taxon>
    </lineage>
</organism>
<evidence type="ECO:0000259" key="6">
    <source>
        <dbReference type="PROSITE" id="PS50089"/>
    </source>
</evidence>
<dbReference type="InterPro" id="IPR001841">
    <property type="entry name" value="Znf_RING"/>
</dbReference>
<dbReference type="PROSITE" id="PS01358">
    <property type="entry name" value="ZF_RANBP2_1"/>
    <property type="match status" value="1"/>
</dbReference>
<dbReference type="SMART" id="SM00547">
    <property type="entry name" value="ZnF_RBZ"/>
    <property type="match status" value="1"/>
</dbReference>
<dbReference type="Pfam" id="PF13639">
    <property type="entry name" value="zf-RING_2"/>
    <property type="match status" value="1"/>
</dbReference>
<evidence type="ECO:0000256" key="5">
    <source>
        <dbReference type="SAM" id="MobiDB-lite"/>
    </source>
</evidence>
<dbReference type="GO" id="GO:0005634">
    <property type="term" value="C:nucleus"/>
    <property type="evidence" value="ECO:0007669"/>
    <property type="project" value="TreeGrafter"/>
</dbReference>
<feature type="domain" description="RanBP2-type" evidence="7">
    <location>
        <begin position="122"/>
        <end position="151"/>
    </location>
</feature>
<evidence type="ECO:0000256" key="1">
    <source>
        <dbReference type="ARBA" id="ARBA00022723"/>
    </source>
</evidence>
<evidence type="ECO:0000256" key="3">
    <source>
        <dbReference type="ARBA" id="ARBA00022833"/>
    </source>
</evidence>
<dbReference type="PROSITE" id="PS50089">
    <property type="entry name" value="ZF_RING_2"/>
    <property type="match status" value="1"/>
</dbReference>
<feature type="domain" description="RING-type" evidence="6">
    <location>
        <begin position="402"/>
        <end position="443"/>
    </location>
</feature>
<keyword evidence="2 4" id="KW-0863">Zinc-finger</keyword>
<dbReference type="InterPro" id="IPR036443">
    <property type="entry name" value="Znf_RanBP2_sf"/>
</dbReference>
<dbReference type="SUPFAM" id="SSF57850">
    <property type="entry name" value="RING/U-box"/>
    <property type="match status" value="1"/>
</dbReference>
<proteinExistence type="predicted"/>
<evidence type="ECO:0000256" key="2">
    <source>
        <dbReference type="ARBA" id="ARBA00022771"/>
    </source>
</evidence>
<dbReference type="PANTHER" id="PTHR45931:SF3">
    <property type="entry name" value="RING ZINC FINGER-CONTAINING PROTEIN"/>
    <property type="match status" value="1"/>
</dbReference>
<dbReference type="GO" id="GO:0061630">
    <property type="term" value="F:ubiquitin protein ligase activity"/>
    <property type="evidence" value="ECO:0007669"/>
    <property type="project" value="TreeGrafter"/>
</dbReference>